<reference evidence="3 5" key="1">
    <citation type="submission" date="2019-06" db="EMBL/GenBank/DDBJ databases">
        <title>Complete genome sequence of Antarcticibacterium flavum KCTC 52984T from an Antarctic marine sediment.</title>
        <authorList>
            <person name="Lee Y.M."/>
            <person name="Shin S.C."/>
        </authorList>
    </citation>
    <scope>NUCLEOTIDE SEQUENCE [LARGE SCALE GENOMIC DNA]</scope>
    <source>
        <strain evidence="3 5">KCTC 52984</strain>
    </source>
</reference>
<sequence length="185" mass="21507">MKKLVYLLTFLFVGTIYAQVTDQPTQSNRDNMDMRTDRATYYDIQEPSDYTFNNQNFRFTPNDRGDLTVSQIENGTETEIGNLRRTTANGYYIMTSTSDPNDVSFGRFDEQGNFRTYRYDSTTDSVLEEDYNISTPRNIRGQNQSDMRRNNPNRNLNNQGVNNRNTNNRGVNNRNTTTNDPIDNK</sequence>
<evidence type="ECO:0000313" key="5">
    <source>
        <dbReference type="Proteomes" id="UP000309016"/>
    </source>
</evidence>
<keyword evidence="5" id="KW-1185">Reference proteome</keyword>
<dbReference type="RefSeq" id="WP_139064535.1">
    <property type="nucleotide sequence ID" value="NZ_CP040812.1"/>
</dbReference>
<dbReference type="KEGG" id="afla:FHG64_00080"/>
<feature type="chain" id="PRO_5040602248" description="RHS repeat-associated core domain-containing protein" evidence="2">
    <location>
        <begin position="19"/>
        <end position="185"/>
    </location>
</feature>
<evidence type="ECO:0008006" key="6">
    <source>
        <dbReference type="Google" id="ProtNLM"/>
    </source>
</evidence>
<dbReference type="EMBL" id="CP040812">
    <property type="protein sequence ID" value="QCY71311.1"/>
    <property type="molecule type" value="Genomic_DNA"/>
</dbReference>
<feature type="signal peptide" evidence="2">
    <location>
        <begin position="1"/>
        <end position="18"/>
    </location>
</feature>
<dbReference type="Proteomes" id="UP000309016">
    <property type="component" value="Chromosome"/>
</dbReference>
<name>A0A5B7WZT9_9FLAO</name>
<feature type="compositionally biased region" description="Polar residues" evidence="1">
    <location>
        <begin position="134"/>
        <end position="145"/>
    </location>
</feature>
<organism evidence="3 5">
    <name type="scientific">Antarcticibacterium flavum</name>
    <dbReference type="NCBI Taxonomy" id="2058175"/>
    <lineage>
        <taxon>Bacteria</taxon>
        <taxon>Pseudomonadati</taxon>
        <taxon>Bacteroidota</taxon>
        <taxon>Flavobacteriia</taxon>
        <taxon>Flavobacteriales</taxon>
        <taxon>Flavobacteriaceae</taxon>
        <taxon>Antarcticibacterium</taxon>
    </lineage>
</organism>
<protein>
    <recommendedName>
        <fullName evidence="6">RHS repeat-associated core domain-containing protein</fullName>
    </recommendedName>
</protein>
<feature type="region of interest" description="Disordered" evidence="1">
    <location>
        <begin position="134"/>
        <end position="185"/>
    </location>
</feature>
<dbReference type="OrthoDB" id="1452587at2"/>
<feature type="compositionally biased region" description="Low complexity" evidence="1">
    <location>
        <begin position="150"/>
        <end position="179"/>
    </location>
</feature>
<accession>A0A5B7WZT9</accession>
<keyword evidence="2" id="KW-0732">Signal</keyword>
<evidence type="ECO:0000256" key="1">
    <source>
        <dbReference type="SAM" id="MobiDB-lite"/>
    </source>
</evidence>
<evidence type="ECO:0000313" key="3">
    <source>
        <dbReference type="EMBL" id="QCY67918.1"/>
    </source>
</evidence>
<dbReference type="KEGG" id="afla:FHG64_18995"/>
<proteinExistence type="predicted"/>
<evidence type="ECO:0000313" key="4">
    <source>
        <dbReference type="EMBL" id="QCY71311.1"/>
    </source>
</evidence>
<dbReference type="EMBL" id="CP040812">
    <property type="protein sequence ID" value="QCY67918.1"/>
    <property type="molecule type" value="Genomic_DNA"/>
</dbReference>
<gene>
    <name evidence="3" type="ORF">FHG64_00080</name>
    <name evidence="4" type="ORF">FHG64_18995</name>
</gene>
<evidence type="ECO:0000256" key="2">
    <source>
        <dbReference type="SAM" id="SignalP"/>
    </source>
</evidence>
<dbReference type="AlphaFoldDB" id="A0A5B7WZT9"/>